<dbReference type="EMBL" id="GBHO01044886">
    <property type="protein sequence ID" value="JAF98717.1"/>
    <property type="molecule type" value="Transcribed_RNA"/>
</dbReference>
<proteinExistence type="predicted"/>
<dbReference type="SUPFAM" id="SSF56672">
    <property type="entry name" value="DNA/RNA polymerases"/>
    <property type="match status" value="1"/>
</dbReference>
<keyword evidence="2" id="KW-0695">RNA-directed DNA polymerase</keyword>
<evidence type="ECO:0000313" key="2">
    <source>
        <dbReference type="EMBL" id="JAF98717.1"/>
    </source>
</evidence>
<organism evidence="2">
    <name type="scientific">Lygus hesperus</name>
    <name type="common">Western plant bug</name>
    <dbReference type="NCBI Taxonomy" id="30085"/>
    <lineage>
        <taxon>Eukaryota</taxon>
        <taxon>Metazoa</taxon>
        <taxon>Ecdysozoa</taxon>
        <taxon>Arthropoda</taxon>
        <taxon>Hexapoda</taxon>
        <taxon>Insecta</taxon>
        <taxon>Pterygota</taxon>
        <taxon>Neoptera</taxon>
        <taxon>Paraneoptera</taxon>
        <taxon>Hemiptera</taxon>
        <taxon>Heteroptera</taxon>
        <taxon>Panheteroptera</taxon>
        <taxon>Cimicomorpha</taxon>
        <taxon>Miridae</taxon>
        <taxon>Mirini</taxon>
        <taxon>Lygus</taxon>
    </lineage>
</organism>
<dbReference type="Pfam" id="PF00078">
    <property type="entry name" value="RVT_1"/>
    <property type="match status" value="1"/>
</dbReference>
<accession>A0A0A9VWY1</accession>
<feature type="domain" description="Reverse transcriptase" evidence="1">
    <location>
        <begin position="7"/>
        <end position="212"/>
    </location>
</feature>
<dbReference type="PROSITE" id="PS50878">
    <property type="entry name" value="RT_POL"/>
    <property type="match status" value="1"/>
</dbReference>
<reference evidence="2" key="2">
    <citation type="submission" date="2014-07" db="EMBL/GenBank/DDBJ databases">
        <authorList>
            <person name="Hull J."/>
        </authorList>
    </citation>
    <scope>NUCLEOTIDE SEQUENCE</scope>
</reference>
<dbReference type="PANTHER" id="PTHR19446">
    <property type="entry name" value="REVERSE TRANSCRIPTASES"/>
    <property type="match status" value="1"/>
</dbReference>
<sequence>LLDMFNNLIASRFFPDEWRTATAIPVLKKGRDPSNASSYRLISLTSCLCKLLEKMVAARLTWYLEQNSMISPHQYGFRKSRSTIDCLVKLESYVKEAFNKNQEVGAVFFDIKNAFDTVSRTKIMEALEQRGIGGNFAYFIYNYLRHRSFRVLSGGSYSYLYQQEIGVPQGGVLSAHLFVLAIDNILNCIRDPVQACLYADDLVIFTSAPNIS</sequence>
<feature type="non-terminal residue" evidence="2">
    <location>
        <position position="212"/>
    </location>
</feature>
<reference evidence="2" key="1">
    <citation type="journal article" date="2014" name="PLoS ONE">
        <title>Transcriptome-Based Identification of ABC Transporters in the Western Tarnished Plant Bug Lygus hesperus.</title>
        <authorList>
            <person name="Hull J.J."/>
            <person name="Chaney K."/>
            <person name="Geib S.M."/>
            <person name="Fabrick J.A."/>
            <person name="Brent C.S."/>
            <person name="Walsh D."/>
            <person name="Lavine L.C."/>
        </authorList>
    </citation>
    <scope>NUCLEOTIDE SEQUENCE</scope>
</reference>
<name>A0A0A9VWY1_LYGHE</name>
<dbReference type="CDD" id="cd01650">
    <property type="entry name" value="RT_nLTR_like"/>
    <property type="match status" value="1"/>
</dbReference>
<dbReference type="AlphaFoldDB" id="A0A0A9VWY1"/>
<keyword evidence="2" id="KW-0548">Nucleotidyltransferase</keyword>
<feature type="non-terminal residue" evidence="2">
    <location>
        <position position="1"/>
    </location>
</feature>
<evidence type="ECO:0000259" key="1">
    <source>
        <dbReference type="PROSITE" id="PS50878"/>
    </source>
</evidence>
<dbReference type="InterPro" id="IPR043502">
    <property type="entry name" value="DNA/RNA_pol_sf"/>
</dbReference>
<keyword evidence="2" id="KW-0808">Transferase</keyword>
<gene>
    <name evidence="2" type="primary">RTase_25</name>
    <name evidence="2" type="ORF">CM83_9177</name>
</gene>
<protein>
    <submittedName>
        <fullName evidence="2">Putative RNA-directed DNA polymerase from transposon BS</fullName>
    </submittedName>
</protein>
<dbReference type="GO" id="GO:0003964">
    <property type="term" value="F:RNA-directed DNA polymerase activity"/>
    <property type="evidence" value="ECO:0007669"/>
    <property type="project" value="UniProtKB-KW"/>
</dbReference>
<dbReference type="InterPro" id="IPR000477">
    <property type="entry name" value="RT_dom"/>
</dbReference>